<feature type="non-terminal residue" evidence="1">
    <location>
        <position position="1"/>
    </location>
</feature>
<dbReference type="EMBL" id="UINC01131272">
    <property type="protein sequence ID" value="SVD12873.1"/>
    <property type="molecule type" value="Genomic_DNA"/>
</dbReference>
<dbReference type="AlphaFoldDB" id="A0A382SSW2"/>
<accession>A0A382SSW2</accession>
<sequence>ERLSVQVKVPPLSVAEEGVQDKETVGSVVVSVVVSLSTPDEVLEEQKGQQVNLSEQPLIPTATRNTPAIKIGKSLYFIVATRIQCSTVSGQLVTS</sequence>
<protein>
    <submittedName>
        <fullName evidence="1">Uncharacterized protein</fullName>
    </submittedName>
</protein>
<reference evidence="1" key="1">
    <citation type="submission" date="2018-05" db="EMBL/GenBank/DDBJ databases">
        <authorList>
            <person name="Lanie J.A."/>
            <person name="Ng W.-L."/>
            <person name="Kazmierczak K.M."/>
            <person name="Andrzejewski T.M."/>
            <person name="Davidsen T.M."/>
            <person name="Wayne K.J."/>
            <person name="Tettelin H."/>
            <person name="Glass J.I."/>
            <person name="Rusch D."/>
            <person name="Podicherti R."/>
            <person name="Tsui H.-C.T."/>
            <person name="Winkler M.E."/>
        </authorList>
    </citation>
    <scope>NUCLEOTIDE SEQUENCE</scope>
</reference>
<evidence type="ECO:0000313" key="1">
    <source>
        <dbReference type="EMBL" id="SVD12873.1"/>
    </source>
</evidence>
<proteinExistence type="predicted"/>
<gene>
    <name evidence="1" type="ORF">METZ01_LOCUS365727</name>
</gene>
<organism evidence="1">
    <name type="scientific">marine metagenome</name>
    <dbReference type="NCBI Taxonomy" id="408172"/>
    <lineage>
        <taxon>unclassified sequences</taxon>
        <taxon>metagenomes</taxon>
        <taxon>ecological metagenomes</taxon>
    </lineage>
</organism>
<name>A0A382SSW2_9ZZZZ</name>